<comment type="caution">
    <text evidence="2">The sequence shown here is derived from an EMBL/GenBank/DDBJ whole genome shotgun (WGS) entry which is preliminary data.</text>
</comment>
<accession>A0AB74BQ39</accession>
<feature type="domain" description="Ubiquitin-like" evidence="1">
    <location>
        <begin position="131"/>
        <end position="217"/>
    </location>
</feature>
<sequence length="604" mass="70826">MSFGFSVSDITMFLKGFYHIIDILKAEAVNDPDSRVLLSHIQRETATTLKEFFIKIRGFEKYLGPSRDRRSFLGAIQKIRWSMRLPKLDELCTKLESQVAHANFCLVAQGKLNTTVEVLFPHTYIDRPIREKHFVFEDAHRRDLHTIPFREISSWSDFHQFLLRFWDGKRGRELIVRRQYVLYNVTTEQELLPSSPCIKPLKDVISPNDRVDMSVIFSSDNLYSKKCPFCRARRSKESRSWVKFTCKSCGFWIHFRDSFDDEPDPLTWTALCEIRESSFREFIREGELFMDMKGFLNPKLNKSQLKKLIIQTWPVDTEDPQNQQCRNIRDFQRVTQCQAQWPSARKFSTVLKTHKALREAMSGVRKHLDIIDRGTGLLFDDFSRMIGGRFGRKIPPEYENLVRSIWTYYRDRKTGVVSSDDLLRILKVFSECLLDSHLLYHPYCLAAVRIRCFLWIIFTVLDLEAKTLLPISKSLAQMYPTNAESMELPLFAKIVSPLFVPNILIARFTFDLADDIKALVSPNEPQYEFAAVCRILQESRTLWLHFLSEGNLDDYDLDLKPECFFNHSIFTSQRVLDNWLEKYRCTLEGILARSGRDKRASSIW</sequence>
<dbReference type="AlphaFoldDB" id="A0AB74BQ39"/>
<evidence type="ECO:0000313" key="2">
    <source>
        <dbReference type="EMBL" id="RMZ36010.1"/>
    </source>
</evidence>
<dbReference type="EMBL" id="QQZZ01000196">
    <property type="protein sequence ID" value="RMZ36010.1"/>
    <property type="molecule type" value="Genomic_DNA"/>
</dbReference>
<protein>
    <recommendedName>
        <fullName evidence="1">Ubiquitin-like domain-containing protein</fullName>
    </recommendedName>
</protein>
<evidence type="ECO:0000259" key="1">
    <source>
        <dbReference type="Pfam" id="PF22893"/>
    </source>
</evidence>
<name>A0AB74BQ39_ASPFL</name>
<reference evidence="2 3" key="1">
    <citation type="submission" date="2018-07" db="EMBL/GenBank/DDBJ databases">
        <title>Identification of spontaneous genetic mutation associated with occurrence of a yellow conidial color mutant of Aspergillus flavus.</title>
        <authorList>
            <person name="Chang P.-K."/>
            <person name="Mack B.M."/>
            <person name="Scharfenstein L."/>
            <person name="Gilbert M.K."/>
        </authorList>
    </citation>
    <scope>NUCLEOTIDE SEQUENCE [LARGE SCALE GENOMIC DNA]</scope>
    <source>
        <strain evidence="2 3">CA14</strain>
    </source>
</reference>
<dbReference type="Proteomes" id="UP000275480">
    <property type="component" value="Unassembled WGS sequence"/>
</dbReference>
<gene>
    <name evidence="2" type="ORF">CA14_009885</name>
</gene>
<dbReference type="InterPro" id="IPR054464">
    <property type="entry name" value="ULD_fung"/>
</dbReference>
<evidence type="ECO:0000313" key="3">
    <source>
        <dbReference type="Proteomes" id="UP000275480"/>
    </source>
</evidence>
<proteinExistence type="predicted"/>
<dbReference type="Pfam" id="PF22893">
    <property type="entry name" value="ULD_2"/>
    <property type="match status" value="1"/>
</dbReference>
<organism evidence="2 3">
    <name type="scientific">Aspergillus flavus</name>
    <dbReference type="NCBI Taxonomy" id="5059"/>
    <lineage>
        <taxon>Eukaryota</taxon>
        <taxon>Fungi</taxon>
        <taxon>Dikarya</taxon>
        <taxon>Ascomycota</taxon>
        <taxon>Pezizomycotina</taxon>
        <taxon>Eurotiomycetes</taxon>
        <taxon>Eurotiomycetidae</taxon>
        <taxon>Eurotiales</taxon>
        <taxon>Aspergillaceae</taxon>
        <taxon>Aspergillus</taxon>
        <taxon>Aspergillus subgen. Circumdati</taxon>
    </lineage>
</organism>